<feature type="compositionally biased region" description="Low complexity" evidence="1">
    <location>
        <begin position="119"/>
        <end position="133"/>
    </location>
</feature>
<feature type="region of interest" description="Disordered" evidence="1">
    <location>
        <begin position="110"/>
        <end position="140"/>
    </location>
</feature>
<name>A0A4C1XVY2_EUMVA</name>
<evidence type="ECO:0000256" key="1">
    <source>
        <dbReference type="SAM" id="MobiDB-lite"/>
    </source>
</evidence>
<dbReference type="EMBL" id="BGZK01000976">
    <property type="protein sequence ID" value="GBP67202.1"/>
    <property type="molecule type" value="Genomic_DNA"/>
</dbReference>
<protein>
    <submittedName>
        <fullName evidence="2">Uncharacterized protein</fullName>
    </submittedName>
</protein>
<dbReference type="Proteomes" id="UP000299102">
    <property type="component" value="Unassembled WGS sequence"/>
</dbReference>
<reference evidence="2 3" key="1">
    <citation type="journal article" date="2019" name="Commun. Biol.">
        <title>The bagworm genome reveals a unique fibroin gene that provides high tensile strength.</title>
        <authorList>
            <person name="Kono N."/>
            <person name="Nakamura H."/>
            <person name="Ohtoshi R."/>
            <person name="Tomita M."/>
            <person name="Numata K."/>
            <person name="Arakawa K."/>
        </authorList>
    </citation>
    <scope>NUCLEOTIDE SEQUENCE [LARGE SCALE GENOMIC DNA]</scope>
</reference>
<gene>
    <name evidence="2" type="ORF">EVAR_47761_1</name>
</gene>
<evidence type="ECO:0000313" key="2">
    <source>
        <dbReference type="EMBL" id="GBP67202.1"/>
    </source>
</evidence>
<accession>A0A4C1XVY2</accession>
<sequence>MVYSHFRTVVRSGLSRLTKGPAKGRYRGRFVAVAAPWAPRATHRRDVVLWRRRKQHQRCAAQDGERKSDPPADLDKLRHRSANWISFQSEDVPKEPSACRSVRPFCPFNPNSHSDEGAPRAARLSAPAADRAPQTSLRAQPPTISLKIERIIRFQAFELAFGVANDRRHHCGVGAPVTTPLRTGRHARSRRRCIYSFPAGRFAGYRGFPDEPDNFLLHLFSTSRSGSCEIV</sequence>
<proteinExistence type="predicted"/>
<dbReference type="AlphaFoldDB" id="A0A4C1XVY2"/>
<keyword evidence="3" id="KW-1185">Reference proteome</keyword>
<comment type="caution">
    <text evidence="2">The sequence shown here is derived from an EMBL/GenBank/DDBJ whole genome shotgun (WGS) entry which is preliminary data.</text>
</comment>
<organism evidence="2 3">
    <name type="scientific">Eumeta variegata</name>
    <name type="common">Bagworm moth</name>
    <name type="synonym">Eumeta japonica</name>
    <dbReference type="NCBI Taxonomy" id="151549"/>
    <lineage>
        <taxon>Eukaryota</taxon>
        <taxon>Metazoa</taxon>
        <taxon>Ecdysozoa</taxon>
        <taxon>Arthropoda</taxon>
        <taxon>Hexapoda</taxon>
        <taxon>Insecta</taxon>
        <taxon>Pterygota</taxon>
        <taxon>Neoptera</taxon>
        <taxon>Endopterygota</taxon>
        <taxon>Lepidoptera</taxon>
        <taxon>Glossata</taxon>
        <taxon>Ditrysia</taxon>
        <taxon>Tineoidea</taxon>
        <taxon>Psychidae</taxon>
        <taxon>Oiketicinae</taxon>
        <taxon>Eumeta</taxon>
    </lineage>
</organism>
<evidence type="ECO:0000313" key="3">
    <source>
        <dbReference type="Proteomes" id="UP000299102"/>
    </source>
</evidence>